<proteinExistence type="predicted"/>
<accession>A0ABQ8SKC5</accession>
<reference evidence="1 2" key="1">
    <citation type="journal article" date="2022" name="Allergy">
        <title>Genome assembly and annotation of Periplaneta americana reveal a comprehensive cockroach allergen profile.</title>
        <authorList>
            <person name="Wang L."/>
            <person name="Xiong Q."/>
            <person name="Saelim N."/>
            <person name="Wang L."/>
            <person name="Nong W."/>
            <person name="Wan A.T."/>
            <person name="Shi M."/>
            <person name="Liu X."/>
            <person name="Cao Q."/>
            <person name="Hui J.H.L."/>
            <person name="Sookrung N."/>
            <person name="Leung T.F."/>
            <person name="Tungtrongchitr A."/>
            <person name="Tsui S.K.W."/>
        </authorList>
    </citation>
    <scope>NUCLEOTIDE SEQUENCE [LARGE SCALE GENOMIC DNA]</scope>
    <source>
        <strain evidence="1">PWHHKU_190912</strain>
    </source>
</reference>
<organism evidence="1 2">
    <name type="scientific">Periplaneta americana</name>
    <name type="common">American cockroach</name>
    <name type="synonym">Blatta americana</name>
    <dbReference type="NCBI Taxonomy" id="6978"/>
    <lineage>
        <taxon>Eukaryota</taxon>
        <taxon>Metazoa</taxon>
        <taxon>Ecdysozoa</taxon>
        <taxon>Arthropoda</taxon>
        <taxon>Hexapoda</taxon>
        <taxon>Insecta</taxon>
        <taxon>Pterygota</taxon>
        <taxon>Neoptera</taxon>
        <taxon>Polyneoptera</taxon>
        <taxon>Dictyoptera</taxon>
        <taxon>Blattodea</taxon>
        <taxon>Blattoidea</taxon>
        <taxon>Blattidae</taxon>
        <taxon>Blattinae</taxon>
        <taxon>Periplaneta</taxon>
    </lineage>
</organism>
<gene>
    <name evidence="1" type="ORF">ANN_22725</name>
</gene>
<name>A0ABQ8SKC5_PERAM</name>
<evidence type="ECO:0000313" key="2">
    <source>
        <dbReference type="Proteomes" id="UP001148838"/>
    </source>
</evidence>
<dbReference type="EMBL" id="JAJSOF020000025">
    <property type="protein sequence ID" value="KAJ4434177.1"/>
    <property type="molecule type" value="Genomic_DNA"/>
</dbReference>
<comment type="caution">
    <text evidence="1">The sequence shown here is derived from an EMBL/GenBank/DDBJ whole genome shotgun (WGS) entry which is preliminary data.</text>
</comment>
<protein>
    <submittedName>
        <fullName evidence="1">Uncharacterized protein</fullName>
    </submittedName>
</protein>
<dbReference type="Proteomes" id="UP001148838">
    <property type="component" value="Unassembled WGS sequence"/>
</dbReference>
<keyword evidence="2" id="KW-1185">Reference proteome</keyword>
<evidence type="ECO:0000313" key="1">
    <source>
        <dbReference type="EMBL" id="KAJ4434177.1"/>
    </source>
</evidence>
<sequence length="91" mass="10390">MKNRTSAHSVTPKYFPKHLILKSESPSFTTMKNNRSDRSLVMLTCFALAVATSTADYIEQLIDEVVGRLEKFRKMGVFRSLHCVRLNAQNI</sequence>